<gene>
    <name evidence="1" type="ORF">BE15_10110</name>
</gene>
<protein>
    <recommendedName>
        <fullName evidence="3">WD40 repeat domain-containing protein</fullName>
    </recommendedName>
</protein>
<evidence type="ECO:0008006" key="3">
    <source>
        <dbReference type="Google" id="ProtNLM"/>
    </source>
</evidence>
<dbReference type="Proteomes" id="UP000075260">
    <property type="component" value="Unassembled WGS sequence"/>
</dbReference>
<name>A0A150QPA3_SORCE</name>
<sequence length="327" mass="36118">MKIERVRALSFEVDAVDVAFWDEDTLLVTTPSAELWRVAVEPRIQKAELVFAADQILDPVSRALGTVVASPASGGYPRLAVSREAGVAAVNTHDMVLLACPLQGEGGPRLVSYGWGQYYPRMAFSPDASRLMVCDDALVVFDTGSWRWHRMQGDANICAWHPREPWLLGLEPTTGKLRWSDLQDMDNPRTWSAGALDPTQWDDDVVGIAIDATGERLVAAYRHPDRIEWWELDPLHRVDTRPVQAGEVLALEHGREAGLFAAVAELGVQLWGFESREPISDVIPDVSEVKFSPSGLCFVTLSRASDNPYPVAPSRTGCTSILWRASI</sequence>
<dbReference type="InterPro" id="IPR015943">
    <property type="entry name" value="WD40/YVTN_repeat-like_dom_sf"/>
</dbReference>
<comment type="caution">
    <text evidence="1">The sequence shown here is derived from an EMBL/GenBank/DDBJ whole genome shotgun (WGS) entry which is preliminary data.</text>
</comment>
<evidence type="ECO:0000313" key="2">
    <source>
        <dbReference type="Proteomes" id="UP000075260"/>
    </source>
</evidence>
<dbReference type="Gene3D" id="2.130.10.10">
    <property type="entry name" value="YVTN repeat-like/Quinoprotein amine dehydrogenase"/>
    <property type="match status" value="1"/>
</dbReference>
<evidence type="ECO:0000313" key="1">
    <source>
        <dbReference type="EMBL" id="KYF69764.1"/>
    </source>
</evidence>
<dbReference type="EMBL" id="JEMA01000449">
    <property type="protein sequence ID" value="KYF69764.1"/>
    <property type="molecule type" value="Genomic_DNA"/>
</dbReference>
<reference evidence="1 2" key="1">
    <citation type="submission" date="2014-02" db="EMBL/GenBank/DDBJ databases">
        <title>The small core and large imbalanced accessory genome model reveals a collaborative survival strategy of Sorangium cellulosum strains in nature.</title>
        <authorList>
            <person name="Han K."/>
            <person name="Peng R."/>
            <person name="Blom J."/>
            <person name="Li Y.-Z."/>
        </authorList>
    </citation>
    <scope>NUCLEOTIDE SEQUENCE [LARGE SCALE GENOMIC DNA]</scope>
    <source>
        <strain evidence="1 2">So0008-312</strain>
    </source>
</reference>
<organism evidence="1 2">
    <name type="scientific">Sorangium cellulosum</name>
    <name type="common">Polyangium cellulosum</name>
    <dbReference type="NCBI Taxonomy" id="56"/>
    <lineage>
        <taxon>Bacteria</taxon>
        <taxon>Pseudomonadati</taxon>
        <taxon>Myxococcota</taxon>
        <taxon>Polyangia</taxon>
        <taxon>Polyangiales</taxon>
        <taxon>Polyangiaceae</taxon>
        <taxon>Sorangium</taxon>
    </lineage>
</organism>
<accession>A0A150QPA3</accession>
<proteinExistence type="predicted"/>
<dbReference type="AlphaFoldDB" id="A0A150QPA3"/>
<dbReference type="SUPFAM" id="SSF82171">
    <property type="entry name" value="DPP6 N-terminal domain-like"/>
    <property type="match status" value="1"/>
</dbReference>
<dbReference type="RefSeq" id="WP_061608125.1">
    <property type="nucleotide sequence ID" value="NZ_JEMA01000449.1"/>
</dbReference>